<dbReference type="InterPro" id="IPR036291">
    <property type="entry name" value="NAD(P)-bd_dom_sf"/>
</dbReference>
<dbReference type="InterPro" id="IPR001509">
    <property type="entry name" value="Epimerase_deHydtase"/>
</dbReference>
<reference evidence="3 4" key="1">
    <citation type="submission" date="2016-10" db="EMBL/GenBank/DDBJ databases">
        <authorList>
            <person name="de Groot N.N."/>
        </authorList>
    </citation>
    <scope>NUCLEOTIDE SEQUENCE [LARGE SCALE GENOMIC DNA]</scope>
    <source>
        <strain evidence="4">L7-484,KACC 16230,DSM 25025</strain>
    </source>
</reference>
<dbReference type="PRINTS" id="PR01713">
    <property type="entry name" value="NUCEPIMERASE"/>
</dbReference>
<keyword evidence="4" id="KW-1185">Reference proteome</keyword>
<feature type="domain" description="NAD-dependent epimerase/dehydratase" evidence="2">
    <location>
        <begin position="13"/>
        <end position="244"/>
    </location>
</feature>
<name>A0A1H0NKN0_9HYPH</name>
<proteinExistence type="predicted"/>
<accession>A0A1H0NKN0</accession>
<evidence type="ECO:0000313" key="4">
    <source>
        <dbReference type="Proteomes" id="UP000198793"/>
    </source>
</evidence>
<protein>
    <submittedName>
        <fullName evidence="3">UDP-glucuronate 4-epimerase</fullName>
    </submittedName>
</protein>
<dbReference type="Gene3D" id="3.40.50.720">
    <property type="entry name" value="NAD(P)-binding Rossmann-like Domain"/>
    <property type="match status" value="1"/>
</dbReference>
<gene>
    <name evidence="3" type="ORF">SAMN05192530_1242</name>
</gene>
<dbReference type="AlphaFoldDB" id="A0A1H0NKN0"/>
<evidence type="ECO:0000313" key="3">
    <source>
        <dbReference type="EMBL" id="SDO93229.1"/>
    </source>
</evidence>
<dbReference type="OrthoDB" id="9801785at2"/>
<dbReference type="PANTHER" id="PTHR43574">
    <property type="entry name" value="EPIMERASE-RELATED"/>
    <property type="match status" value="1"/>
</dbReference>
<dbReference type="EMBL" id="FNIT01000024">
    <property type="protein sequence ID" value="SDO93229.1"/>
    <property type="molecule type" value="Genomic_DNA"/>
</dbReference>
<dbReference type="Proteomes" id="UP000198793">
    <property type="component" value="Unassembled WGS sequence"/>
</dbReference>
<organism evidence="3 4">
    <name type="scientific">Aureimonas jatrophae</name>
    <dbReference type="NCBI Taxonomy" id="1166073"/>
    <lineage>
        <taxon>Bacteria</taxon>
        <taxon>Pseudomonadati</taxon>
        <taxon>Pseudomonadota</taxon>
        <taxon>Alphaproteobacteria</taxon>
        <taxon>Hyphomicrobiales</taxon>
        <taxon>Aurantimonadaceae</taxon>
        <taxon>Aureimonas</taxon>
    </lineage>
</organism>
<dbReference type="STRING" id="1166073.SAMN05192530_1242"/>
<evidence type="ECO:0000259" key="2">
    <source>
        <dbReference type="Pfam" id="PF01370"/>
    </source>
</evidence>
<evidence type="ECO:0000256" key="1">
    <source>
        <dbReference type="ARBA" id="ARBA00023027"/>
    </source>
</evidence>
<keyword evidence="1" id="KW-0520">NAD</keyword>
<sequence>MRGSSRRVPISRILITGAAGFVGYHLASRLLSIGHDVLGLDDLNPYYSVVLKEARLQRLLSAPRFTFESVDVANAARLYELAAPFRPDVVVHLAARAGVRNPGGDPWSYAHSNLTGFVSALDCCRRIMPRHFIYASSSSVYGSDAIAPYGEGERADTPMSFYAATKRANELMAHASAGLHDLHSTGLRFFTLYGPWGRPDMAYYKFSLEIVQGKPITLHDPGRMWRDFTFIDDAIEAITRLVEIEPDRLPAADRTPHRVFNVGNAQPVRLIEFVAELERVLGRKAQTLLIDALPGEVLVTSADTSRLRDAIGFAPNTPVSEGLRHFASWFRSYHDV</sequence>
<dbReference type="SUPFAM" id="SSF51735">
    <property type="entry name" value="NAD(P)-binding Rossmann-fold domains"/>
    <property type="match status" value="1"/>
</dbReference>
<dbReference type="Pfam" id="PF01370">
    <property type="entry name" value="Epimerase"/>
    <property type="match status" value="1"/>
</dbReference>